<keyword evidence="4" id="KW-1185">Reference proteome</keyword>
<reference evidence="4" key="1">
    <citation type="submission" date="2018-09" db="EMBL/GenBank/DDBJ databases">
        <authorList>
            <person name="Livingstone P.G."/>
            <person name="Whitworth D.E."/>
        </authorList>
    </citation>
    <scope>NUCLEOTIDE SEQUENCE [LARGE SCALE GENOMIC DNA]</scope>
    <source>
        <strain evidence="4">CA040B</strain>
    </source>
</reference>
<organism evidence="3 4">
    <name type="scientific">Corallococcus sicarius</name>
    <dbReference type="NCBI Taxonomy" id="2316726"/>
    <lineage>
        <taxon>Bacteria</taxon>
        <taxon>Pseudomonadati</taxon>
        <taxon>Myxococcota</taxon>
        <taxon>Myxococcia</taxon>
        <taxon>Myxococcales</taxon>
        <taxon>Cystobacterineae</taxon>
        <taxon>Myxococcaceae</taxon>
        <taxon>Corallococcus</taxon>
    </lineage>
</organism>
<keyword evidence="1" id="KW-0732">Signal</keyword>
<dbReference type="OrthoDB" id="5502931at2"/>
<evidence type="ECO:0000313" key="3">
    <source>
        <dbReference type="EMBL" id="RKH45812.1"/>
    </source>
</evidence>
<proteinExistence type="predicted"/>
<protein>
    <submittedName>
        <fullName evidence="3">DUF4382 domain-containing protein</fullName>
    </submittedName>
</protein>
<gene>
    <name evidence="3" type="ORF">D7X12_06945</name>
</gene>
<dbReference type="Proteomes" id="UP000273405">
    <property type="component" value="Unassembled WGS sequence"/>
</dbReference>
<evidence type="ECO:0000259" key="2">
    <source>
        <dbReference type="Pfam" id="PF14321"/>
    </source>
</evidence>
<comment type="caution">
    <text evidence="3">The sequence shown here is derived from an EMBL/GenBank/DDBJ whole genome shotgun (WGS) entry which is preliminary data.</text>
</comment>
<name>A0A3A8P0B1_9BACT</name>
<feature type="signal peptide" evidence="1">
    <location>
        <begin position="1"/>
        <end position="21"/>
    </location>
</feature>
<sequence>MTSLRRLSSSLLLATGLLCLAACGNDSTGRVTVKLTDAPGDTFEKAVVTISKVYLKGSVDGEEGAEGKGEVVLRSEPITTDLLTLANDAADLVKDVEVPTGNYRELRFVITGGYVQVKEDGGSRIYSTSANYEGLPPGTQVDGELHMPSAASSGLKVKFDKDADVSVTSDGGQKVILVDFDVSQSFGRAAGGSGRWVMGPVIKGADLEFSGNVEVTLRLGAGVQLPVIGDAQVQLSHFTAVLVNADGGREPMAFTAGANGVYVADFKYLLPGTYSVDLVGPAGVSFTSEPGHPTTATVGSGAEASVAFTLTAASEL</sequence>
<dbReference type="EMBL" id="RAWG01000030">
    <property type="protein sequence ID" value="RKH45812.1"/>
    <property type="molecule type" value="Genomic_DNA"/>
</dbReference>
<dbReference type="InterPro" id="IPR025491">
    <property type="entry name" value="DUF4382"/>
</dbReference>
<dbReference type="AlphaFoldDB" id="A0A3A8P0B1"/>
<feature type="domain" description="DUF4382" evidence="2">
    <location>
        <begin position="28"/>
        <end position="200"/>
    </location>
</feature>
<accession>A0A3A8P0B1</accession>
<feature type="chain" id="PRO_5017409970" evidence="1">
    <location>
        <begin position="22"/>
        <end position="316"/>
    </location>
</feature>
<evidence type="ECO:0000313" key="4">
    <source>
        <dbReference type="Proteomes" id="UP000273405"/>
    </source>
</evidence>
<evidence type="ECO:0000256" key="1">
    <source>
        <dbReference type="SAM" id="SignalP"/>
    </source>
</evidence>
<dbReference type="Pfam" id="PF14321">
    <property type="entry name" value="DUF4382"/>
    <property type="match status" value="1"/>
</dbReference>